<name>A0ABZ0Z428_9CAUD</name>
<protein>
    <recommendedName>
        <fullName evidence="3">Aminoacyl-tRNA hydrolase</fullName>
    </recommendedName>
</protein>
<evidence type="ECO:0000313" key="2">
    <source>
        <dbReference type="Proteomes" id="UP001349343"/>
    </source>
</evidence>
<sequence length="129" mass="15036">MKKIKIIINKLLISRRKKSIINKDISTINNKLYVLVSNKLNPIYGAVQGGHAIAQFLLEHPDSEWQNHTVVYLSCDIEHMKRKIQNMFTGEFNCKEISFFYEPDLGNELTAIAAYKIPQKYVRRLKLLK</sequence>
<keyword evidence="2" id="KW-1185">Reference proteome</keyword>
<dbReference type="Proteomes" id="UP001349343">
    <property type="component" value="Segment"/>
</dbReference>
<evidence type="ECO:0008006" key="3">
    <source>
        <dbReference type="Google" id="ProtNLM"/>
    </source>
</evidence>
<organism evidence="1 2">
    <name type="scientific">phage Lak_Megaphage_RVC_JS4_GC31</name>
    <dbReference type="NCBI Taxonomy" id="3109228"/>
    <lineage>
        <taxon>Viruses</taxon>
        <taxon>Duplodnaviria</taxon>
        <taxon>Heunggongvirae</taxon>
        <taxon>Uroviricota</taxon>
        <taxon>Caudoviricetes</taxon>
        <taxon>Caudoviricetes code 15 clade</taxon>
    </lineage>
</organism>
<dbReference type="EMBL" id="OR769222">
    <property type="protein sequence ID" value="WQJ52798.1"/>
    <property type="molecule type" value="Genomic_DNA"/>
</dbReference>
<proteinExistence type="predicted"/>
<reference evidence="1 2" key="1">
    <citation type="submission" date="2023-11" db="EMBL/GenBank/DDBJ databases">
        <authorList>
            <person name="Cook R."/>
            <person name="Crisci M."/>
            <person name="Pye H."/>
            <person name="Adriaenssens E."/>
            <person name="Santini J."/>
        </authorList>
    </citation>
    <scope>NUCLEOTIDE SEQUENCE [LARGE SCALE GENOMIC DNA]</scope>
    <source>
        <strain evidence="1">Lak_Megaphage_RVC_JS4_GC31</strain>
    </source>
</reference>
<evidence type="ECO:0000313" key="1">
    <source>
        <dbReference type="EMBL" id="WQJ52798.1"/>
    </source>
</evidence>
<accession>A0ABZ0Z428</accession>